<proteinExistence type="predicted"/>
<dbReference type="Proteomes" id="UP000642070">
    <property type="component" value="Unassembled WGS sequence"/>
</dbReference>
<accession>A0A917UD20</accession>
<gene>
    <name evidence="2" type="ORF">GCM10007977_086860</name>
</gene>
<evidence type="ECO:0000313" key="3">
    <source>
        <dbReference type="Proteomes" id="UP000642070"/>
    </source>
</evidence>
<name>A0A917UD20_9ACTN</name>
<feature type="transmembrane region" description="Helical" evidence="1">
    <location>
        <begin position="86"/>
        <end position="104"/>
    </location>
</feature>
<dbReference type="AlphaFoldDB" id="A0A917UD20"/>
<keyword evidence="1" id="KW-1133">Transmembrane helix</keyword>
<keyword evidence="1" id="KW-0472">Membrane</keyword>
<keyword evidence="1" id="KW-0812">Transmembrane</keyword>
<comment type="caution">
    <text evidence="2">The sequence shown here is derived from an EMBL/GenBank/DDBJ whole genome shotgun (WGS) entry which is preliminary data.</text>
</comment>
<feature type="transmembrane region" description="Helical" evidence="1">
    <location>
        <begin position="173"/>
        <end position="197"/>
    </location>
</feature>
<feature type="transmembrane region" description="Helical" evidence="1">
    <location>
        <begin position="55"/>
        <end position="74"/>
    </location>
</feature>
<organism evidence="2 3">
    <name type="scientific">Dactylosporangium sucinum</name>
    <dbReference type="NCBI Taxonomy" id="1424081"/>
    <lineage>
        <taxon>Bacteria</taxon>
        <taxon>Bacillati</taxon>
        <taxon>Actinomycetota</taxon>
        <taxon>Actinomycetes</taxon>
        <taxon>Micromonosporales</taxon>
        <taxon>Micromonosporaceae</taxon>
        <taxon>Dactylosporangium</taxon>
    </lineage>
</organism>
<dbReference type="EMBL" id="BMPI01000063">
    <property type="protein sequence ID" value="GGM71700.1"/>
    <property type="molecule type" value="Genomic_DNA"/>
</dbReference>
<feature type="transmembrane region" description="Helical" evidence="1">
    <location>
        <begin position="22"/>
        <end position="43"/>
    </location>
</feature>
<reference evidence="2" key="2">
    <citation type="submission" date="2020-09" db="EMBL/GenBank/DDBJ databases">
        <authorList>
            <person name="Sun Q."/>
            <person name="Ohkuma M."/>
        </authorList>
    </citation>
    <scope>NUCLEOTIDE SEQUENCE</scope>
    <source>
        <strain evidence="2">JCM 19831</strain>
    </source>
</reference>
<feature type="transmembrane region" description="Helical" evidence="1">
    <location>
        <begin position="143"/>
        <end position="161"/>
    </location>
</feature>
<reference evidence="2" key="1">
    <citation type="journal article" date="2014" name="Int. J. Syst. Evol. Microbiol.">
        <title>Complete genome sequence of Corynebacterium casei LMG S-19264T (=DSM 44701T), isolated from a smear-ripened cheese.</title>
        <authorList>
            <consortium name="US DOE Joint Genome Institute (JGI-PGF)"/>
            <person name="Walter F."/>
            <person name="Albersmeier A."/>
            <person name="Kalinowski J."/>
            <person name="Ruckert C."/>
        </authorList>
    </citation>
    <scope>NUCLEOTIDE SEQUENCE</scope>
    <source>
        <strain evidence="2">JCM 19831</strain>
    </source>
</reference>
<keyword evidence="3" id="KW-1185">Reference proteome</keyword>
<protein>
    <submittedName>
        <fullName evidence="2">Uncharacterized protein</fullName>
    </submittedName>
</protein>
<evidence type="ECO:0000313" key="2">
    <source>
        <dbReference type="EMBL" id="GGM71700.1"/>
    </source>
</evidence>
<evidence type="ECO:0000256" key="1">
    <source>
        <dbReference type="SAM" id="Phobius"/>
    </source>
</evidence>
<sequence length="214" mass="23166">MYPGFVIAAEVGGASATDAENMVLGFIVGCEIAFWVLLAAGLVARYPLRLRRTGAVLLAATPVVDVVLLVVSVIDLRNGATAGQAHALAAAYLGFSVAFGHSMIRWADVRFAHRFAGGPPPHKVPKRGPERVRYEWREWGKAVLAWAIAVVLLQAGVWLVGDAERTEALRNMQGGLSLVVAVWFVGWPVWVSVVELLTPNTNGRKQSTSKTKRR</sequence>